<reference evidence="1 2" key="1">
    <citation type="submission" date="2019-08" db="EMBL/GenBank/DDBJ databases">
        <authorList>
            <person name="Herpell B J."/>
        </authorList>
    </citation>
    <scope>NUCLEOTIDE SEQUENCE [LARGE SCALE GENOMIC DNA]</scope>
    <source>
        <strain evidence="2">Msb3</strain>
    </source>
</reference>
<dbReference type="KEGG" id="pdio:PDMSB3_2614.1"/>
<proteinExistence type="predicted"/>
<dbReference type="EMBL" id="LR699554">
    <property type="protein sequence ID" value="VVD33898.1"/>
    <property type="molecule type" value="Genomic_DNA"/>
</dbReference>
<evidence type="ECO:0000313" key="2">
    <source>
        <dbReference type="Proteomes" id="UP000325811"/>
    </source>
</evidence>
<evidence type="ECO:0000313" key="1">
    <source>
        <dbReference type="EMBL" id="VVD33898.1"/>
    </source>
</evidence>
<dbReference type="Proteomes" id="UP000325811">
    <property type="component" value="Chromosome II"/>
</dbReference>
<keyword evidence="2" id="KW-1185">Reference proteome</keyword>
<organism evidence="1 2">
    <name type="scientific">Paraburkholderia dioscoreae</name>
    <dbReference type="NCBI Taxonomy" id="2604047"/>
    <lineage>
        <taxon>Bacteria</taxon>
        <taxon>Pseudomonadati</taxon>
        <taxon>Pseudomonadota</taxon>
        <taxon>Betaproteobacteria</taxon>
        <taxon>Burkholderiales</taxon>
        <taxon>Burkholderiaceae</taxon>
        <taxon>Paraburkholderia</taxon>
    </lineage>
</organism>
<accession>A0A5Q4ZP19</accession>
<dbReference type="AlphaFoldDB" id="A0A5Q4ZP19"/>
<sequence length="59" mass="6556">MESTPALIVSRLPALAEDDALEDGDVVVQPARPRPAVARAALVVMMNCRLRMLFFLVRY</sequence>
<protein>
    <submittedName>
        <fullName evidence="1">Uncharacterized protein</fullName>
    </submittedName>
</protein>
<name>A0A5Q4ZP19_9BURK</name>
<gene>
    <name evidence="1" type="ORF">PDMSB3_2614</name>
</gene>